<dbReference type="KEGG" id="atq:GH723_11355"/>
<evidence type="ECO:0000313" key="2">
    <source>
        <dbReference type="Proteomes" id="UP000334019"/>
    </source>
</evidence>
<keyword evidence="2" id="KW-1185">Reference proteome</keyword>
<dbReference type="Proteomes" id="UP000334019">
    <property type="component" value="Chromosome"/>
</dbReference>
<evidence type="ECO:0008006" key="3">
    <source>
        <dbReference type="Google" id="ProtNLM"/>
    </source>
</evidence>
<gene>
    <name evidence="1" type="ORF">GH723_11355</name>
</gene>
<protein>
    <recommendedName>
        <fullName evidence="3">Transcriptional regulator</fullName>
    </recommendedName>
</protein>
<sequence>MGEIDRRVGDLAAEQHGVVTRAQVLELGGDRDLPSRRVASGLWRRAATGVFVVNGVPASFAQRVLVAVLAAGPGALASHRTAAALWGFTSEADRIEVSIPAGRVHRGAGVSVHRSRDLAIAAPVRLRGIPVTGAARTLLDLGAVAPAAVRRAVWTALRQRATAWDVLLRTLTAHARPGRRGITTLRAVVAEHYGERVTDSVTEDVAYEILVDSGVGVP</sequence>
<dbReference type="AlphaFoldDB" id="A0A5Q2RIL9"/>
<evidence type="ECO:0000313" key="1">
    <source>
        <dbReference type="EMBL" id="QGG95643.1"/>
    </source>
</evidence>
<organism evidence="1 2">
    <name type="scientific">Actinomarinicola tropica</name>
    <dbReference type="NCBI Taxonomy" id="2789776"/>
    <lineage>
        <taxon>Bacteria</taxon>
        <taxon>Bacillati</taxon>
        <taxon>Actinomycetota</taxon>
        <taxon>Acidimicrobiia</taxon>
        <taxon>Acidimicrobiales</taxon>
        <taxon>Iamiaceae</taxon>
        <taxon>Actinomarinicola</taxon>
    </lineage>
</organism>
<dbReference type="RefSeq" id="WP_153759749.1">
    <property type="nucleotide sequence ID" value="NZ_CP045851.1"/>
</dbReference>
<reference evidence="1 2" key="1">
    <citation type="submission" date="2019-11" db="EMBL/GenBank/DDBJ databases">
        <authorList>
            <person name="He Y."/>
        </authorList>
    </citation>
    <scope>NUCLEOTIDE SEQUENCE [LARGE SCALE GENOMIC DNA]</scope>
    <source>
        <strain evidence="1 2">SCSIO 58843</strain>
    </source>
</reference>
<proteinExistence type="predicted"/>
<name>A0A5Q2RIL9_9ACTN</name>
<accession>A0A5Q2RIL9</accession>
<dbReference type="EMBL" id="CP045851">
    <property type="protein sequence ID" value="QGG95643.1"/>
    <property type="molecule type" value="Genomic_DNA"/>
</dbReference>